<reference evidence="1 2" key="1">
    <citation type="submission" date="2021-04" db="EMBL/GenBank/DDBJ databases">
        <title>Metabacillus sp. strain KIGAM252 whole genome sequence.</title>
        <authorList>
            <person name="Seo M.-J."/>
            <person name="Cho E.-S."/>
            <person name="Hwang C.Y."/>
            <person name="Yoon D.J."/>
        </authorList>
    </citation>
    <scope>NUCLEOTIDE SEQUENCE [LARGE SCALE GENOMIC DNA]</scope>
    <source>
        <strain evidence="1 2">KIGAM252</strain>
    </source>
</reference>
<organism evidence="1 2">
    <name type="scientific">Metabacillus flavus</name>
    <dbReference type="NCBI Taxonomy" id="2823519"/>
    <lineage>
        <taxon>Bacteria</taxon>
        <taxon>Bacillati</taxon>
        <taxon>Bacillota</taxon>
        <taxon>Bacilli</taxon>
        <taxon>Bacillales</taxon>
        <taxon>Bacillaceae</taxon>
        <taxon>Metabacillus</taxon>
    </lineage>
</organism>
<evidence type="ECO:0008006" key="3">
    <source>
        <dbReference type="Google" id="ProtNLM"/>
    </source>
</evidence>
<evidence type="ECO:0000313" key="2">
    <source>
        <dbReference type="Proteomes" id="UP000682403"/>
    </source>
</evidence>
<protein>
    <recommendedName>
        <fullName evidence="3">LXG domain-containing protein</fullName>
    </recommendedName>
</protein>
<sequence>MPQLSFLHQLVPEQDLTHKAGTFHSLLDELNAAGTKLTQTVQTEMEAQSGELVDKISEKIQQHQKIQEDAISQQKASMTALAYQYSSFVNNMNRQMTTIYYEEDKEAVALV</sequence>
<name>A0ABS5LIS2_9BACI</name>
<dbReference type="Proteomes" id="UP000682403">
    <property type="component" value="Unassembled WGS sequence"/>
</dbReference>
<dbReference type="RefSeq" id="WP_211561222.1">
    <property type="nucleotide sequence ID" value="NZ_JAGVRK010000001.1"/>
</dbReference>
<proteinExistence type="predicted"/>
<evidence type="ECO:0000313" key="1">
    <source>
        <dbReference type="EMBL" id="MBS2970659.1"/>
    </source>
</evidence>
<accession>A0ABS5LIS2</accession>
<keyword evidence="2" id="KW-1185">Reference proteome</keyword>
<comment type="caution">
    <text evidence="1">The sequence shown here is derived from an EMBL/GenBank/DDBJ whole genome shotgun (WGS) entry which is preliminary data.</text>
</comment>
<gene>
    <name evidence="1" type="ORF">J9317_18095</name>
</gene>
<dbReference type="EMBL" id="JAGVRK010000001">
    <property type="protein sequence ID" value="MBS2970659.1"/>
    <property type="molecule type" value="Genomic_DNA"/>
</dbReference>